<accession>A0A9D9HB65</accession>
<dbReference type="AlphaFoldDB" id="A0A9D9HB65"/>
<evidence type="ECO:0000256" key="4">
    <source>
        <dbReference type="ARBA" id="ARBA00022679"/>
    </source>
</evidence>
<keyword evidence="7" id="KW-0256">Endoplasmic reticulum</keyword>
<dbReference type="GO" id="GO:0050650">
    <property type="term" value="P:chondroitin sulfate proteoglycan biosynthetic process"/>
    <property type="evidence" value="ECO:0007669"/>
    <property type="project" value="TreeGrafter"/>
</dbReference>
<organism evidence="15 16">
    <name type="scientific">Candidatus Cryptobacteroides merdavium</name>
    <dbReference type="NCBI Taxonomy" id="2840769"/>
    <lineage>
        <taxon>Bacteria</taxon>
        <taxon>Pseudomonadati</taxon>
        <taxon>Bacteroidota</taxon>
        <taxon>Bacteroidia</taxon>
        <taxon>Bacteroidales</taxon>
        <taxon>Candidatus Cryptobacteroides</taxon>
    </lineage>
</organism>
<dbReference type="GO" id="GO:0016020">
    <property type="term" value="C:membrane"/>
    <property type="evidence" value="ECO:0007669"/>
    <property type="project" value="InterPro"/>
</dbReference>
<dbReference type="PANTHER" id="PTHR46025">
    <property type="entry name" value="XYLOSYLTRANSFERASE OXT"/>
    <property type="match status" value="1"/>
</dbReference>
<sequence length="295" mass="35133">MKRHAYLILAHNNFNQLKKLVKLLDDPRNDIFIHIDGKARFNDEGWDRICTHSKLTLLKKRINVRWGGTSIMRSELALLKESTASGEYAYHHLLSGMDLPIKDQDTIHEFFDRNDGKEFLDYWDPGPDIIDRVIWYTPFNEMEHNFIFHAINKACRNCQRLAGRQINRDIDFKYASQWFSITDSLARYVTSREEWLDKTFRHTTICDEIFLPTIVWDSPFKNNIFGMENGIQPGNGNMRFIDWSRGGNRRHPWTFRNDDWELLMGVPHLWARKFNEKTDNEIIERIYRKFTKGNS</sequence>
<dbReference type="Pfam" id="PF02485">
    <property type="entry name" value="Branch"/>
    <property type="match status" value="1"/>
</dbReference>
<dbReference type="EMBL" id="JADIMO010000030">
    <property type="protein sequence ID" value="MBO8444569.1"/>
    <property type="molecule type" value="Genomic_DNA"/>
</dbReference>
<dbReference type="Proteomes" id="UP000823619">
    <property type="component" value="Unassembled WGS sequence"/>
</dbReference>
<reference evidence="15" key="1">
    <citation type="submission" date="2020-10" db="EMBL/GenBank/DDBJ databases">
        <authorList>
            <person name="Gilroy R."/>
        </authorList>
    </citation>
    <scope>NUCLEOTIDE SEQUENCE</scope>
    <source>
        <strain evidence="15">D5-748</strain>
    </source>
</reference>
<dbReference type="InterPro" id="IPR043538">
    <property type="entry name" value="XYLT"/>
</dbReference>
<evidence type="ECO:0000256" key="5">
    <source>
        <dbReference type="ARBA" id="ARBA00022692"/>
    </source>
</evidence>
<keyword evidence="6" id="KW-0479">Metal-binding</keyword>
<evidence type="ECO:0000256" key="1">
    <source>
        <dbReference type="ARBA" id="ARBA00004323"/>
    </source>
</evidence>
<keyword evidence="10" id="KW-0333">Golgi apparatus</keyword>
<evidence type="ECO:0000313" key="15">
    <source>
        <dbReference type="EMBL" id="MBO8444569.1"/>
    </source>
</evidence>
<evidence type="ECO:0000256" key="12">
    <source>
        <dbReference type="ARBA" id="ARBA00023157"/>
    </source>
</evidence>
<reference evidence="15" key="2">
    <citation type="journal article" date="2021" name="PeerJ">
        <title>Extensive microbial diversity within the chicken gut microbiome revealed by metagenomics and culture.</title>
        <authorList>
            <person name="Gilroy R."/>
            <person name="Ravi A."/>
            <person name="Getino M."/>
            <person name="Pursley I."/>
            <person name="Horton D.L."/>
            <person name="Alikhan N.F."/>
            <person name="Baker D."/>
            <person name="Gharbi K."/>
            <person name="Hall N."/>
            <person name="Watson M."/>
            <person name="Adriaenssens E.M."/>
            <person name="Foster-Nyarko E."/>
            <person name="Jarju S."/>
            <person name="Secka A."/>
            <person name="Antonio M."/>
            <person name="Oren A."/>
            <person name="Chaudhuri R.R."/>
            <person name="La Ragione R."/>
            <person name="Hildebrand F."/>
            <person name="Pallen M.J."/>
        </authorList>
    </citation>
    <scope>NUCLEOTIDE SEQUENCE</scope>
    <source>
        <strain evidence="15">D5-748</strain>
    </source>
</reference>
<evidence type="ECO:0000256" key="7">
    <source>
        <dbReference type="ARBA" id="ARBA00022824"/>
    </source>
</evidence>
<keyword evidence="12" id="KW-1015">Disulfide bond</keyword>
<dbReference type="GO" id="GO:0030158">
    <property type="term" value="F:protein xylosyltransferase activity"/>
    <property type="evidence" value="ECO:0007669"/>
    <property type="project" value="InterPro"/>
</dbReference>
<dbReference type="PANTHER" id="PTHR46025:SF3">
    <property type="entry name" value="XYLOSYLTRANSFERASE OXT"/>
    <property type="match status" value="1"/>
</dbReference>
<keyword evidence="5" id="KW-0812">Transmembrane</keyword>
<evidence type="ECO:0000256" key="3">
    <source>
        <dbReference type="ARBA" id="ARBA00022676"/>
    </source>
</evidence>
<protein>
    <recommendedName>
        <fullName evidence="14">Peptide O-xylosyltransferase</fullName>
    </recommendedName>
</protein>
<proteinExistence type="predicted"/>
<evidence type="ECO:0000256" key="13">
    <source>
        <dbReference type="ARBA" id="ARBA00023180"/>
    </source>
</evidence>
<evidence type="ECO:0000256" key="8">
    <source>
        <dbReference type="ARBA" id="ARBA00022968"/>
    </source>
</evidence>
<keyword evidence="8" id="KW-0735">Signal-anchor</keyword>
<gene>
    <name evidence="15" type="ORF">IAC23_02585</name>
</gene>
<keyword evidence="9" id="KW-1133">Transmembrane helix</keyword>
<evidence type="ECO:0000256" key="6">
    <source>
        <dbReference type="ARBA" id="ARBA00022723"/>
    </source>
</evidence>
<evidence type="ECO:0000256" key="2">
    <source>
        <dbReference type="ARBA" id="ARBA00004648"/>
    </source>
</evidence>
<dbReference type="GO" id="GO:0015012">
    <property type="term" value="P:heparan sulfate proteoglycan biosynthetic process"/>
    <property type="evidence" value="ECO:0007669"/>
    <property type="project" value="TreeGrafter"/>
</dbReference>
<evidence type="ECO:0000256" key="9">
    <source>
        <dbReference type="ARBA" id="ARBA00022989"/>
    </source>
</evidence>
<name>A0A9D9HB65_9BACT</name>
<evidence type="ECO:0000256" key="14">
    <source>
        <dbReference type="ARBA" id="ARBA00042865"/>
    </source>
</evidence>
<keyword evidence="4 15" id="KW-0808">Transferase</keyword>
<comment type="subcellular location">
    <subcellularLocation>
        <location evidence="2">Endoplasmic reticulum membrane</location>
        <topology evidence="2">Single-pass type II membrane protein</topology>
    </subcellularLocation>
    <subcellularLocation>
        <location evidence="1">Golgi apparatus membrane</location>
        <topology evidence="1">Single-pass type II membrane protein</topology>
    </subcellularLocation>
</comment>
<dbReference type="GO" id="GO:0046872">
    <property type="term" value="F:metal ion binding"/>
    <property type="evidence" value="ECO:0007669"/>
    <property type="project" value="UniProtKB-KW"/>
</dbReference>
<keyword evidence="11" id="KW-0472">Membrane</keyword>
<dbReference type="InterPro" id="IPR003406">
    <property type="entry name" value="Glyco_trans_14"/>
</dbReference>
<keyword evidence="13" id="KW-0325">Glycoprotein</keyword>
<evidence type="ECO:0000256" key="10">
    <source>
        <dbReference type="ARBA" id="ARBA00023034"/>
    </source>
</evidence>
<keyword evidence="3" id="KW-0328">Glycosyltransferase</keyword>
<comment type="caution">
    <text evidence="15">The sequence shown here is derived from an EMBL/GenBank/DDBJ whole genome shotgun (WGS) entry which is preliminary data.</text>
</comment>
<evidence type="ECO:0000313" key="16">
    <source>
        <dbReference type="Proteomes" id="UP000823619"/>
    </source>
</evidence>
<evidence type="ECO:0000256" key="11">
    <source>
        <dbReference type="ARBA" id="ARBA00023136"/>
    </source>
</evidence>